<keyword evidence="9" id="KW-0206">Cytoskeleton</keyword>
<dbReference type="PANTHER" id="PTHR45973:SF12">
    <property type="entry name" value="DYNEIN REGULATORY COMPLEX SUBUNIT 3"/>
    <property type="match status" value="1"/>
</dbReference>
<sequence length="327" mass="38389">MQNDENVCPQRVPRAIDDEFIQKKLLELTERGEAGRLARNEGLPFDKADAINLDYCNILRIDHLWVLKNLKKLVLNNNWIDEIEGIDTLVHLTHLDLSFNKISQIKGLETLVNLEQLSLYNNQICILENMDTLQKLVIFSIGRNQISDRSNILYLRRIKSLKSLNMAENPCSYEDNFRLYIAAFLPQLVYYEYRLIYELEREVGVETFRDEYIQTEQKETAEYAIKAAKQRELDDAQLHAKSFVEYLNTRSFFDSLFEDDAEGKALLEMGEEMTDLYIDFEENVIQECKSIFDLGQEQYRLRQAEIDQYNKSVQHAKTENQEKSIVS</sequence>
<evidence type="ECO:0000256" key="2">
    <source>
        <dbReference type="ARBA" id="ARBA00004611"/>
    </source>
</evidence>
<evidence type="ECO:0000313" key="14">
    <source>
        <dbReference type="EMBL" id="KAK9877925.1"/>
    </source>
</evidence>
<keyword evidence="5" id="KW-0677">Repeat</keyword>
<comment type="subcellular location">
    <subcellularLocation>
        <location evidence="2">Cytoplasm</location>
        <location evidence="2">Cytoskeleton</location>
        <location evidence="2">Flagellum axoneme</location>
    </subcellularLocation>
</comment>
<dbReference type="InterPro" id="IPR050576">
    <property type="entry name" value="Cilia_flagella_integrity"/>
</dbReference>
<dbReference type="GO" id="GO:0005929">
    <property type="term" value="C:cilium"/>
    <property type="evidence" value="ECO:0007669"/>
    <property type="project" value="TreeGrafter"/>
</dbReference>
<comment type="function">
    <text evidence="1">Cilium-specific protein required for cilia structures.</text>
</comment>
<name>A0AAW1UCY5_9CUCU</name>
<gene>
    <name evidence="14" type="ORF">WA026_020148</name>
</gene>
<dbReference type="SUPFAM" id="SSF52075">
    <property type="entry name" value="Outer arm dynein light chain 1"/>
    <property type="match status" value="1"/>
</dbReference>
<accession>A0AAW1UCY5</accession>
<dbReference type="SMART" id="SM00365">
    <property type="entry name" value="LRR_SD22"/>
    <property type="match status" value="4"/>
</dbReference>
<keyword evidence="4" id="KW-0433">Leucine-rich repeat</keyword>
<evidence type="ECO:0000256" key="11">
    <source>
        <dbReference type="ARBA" id="ARBA00024433"/>
    </source>
</evidence>
<evidence type="ECO:0000256" key="3">
    <source>
        <dbReference type="ARBA" id="ARBA00022490"/>
    </source>
</evidence>
<dbReference type="AlphaFoldDB" id="A0AAW1UCY5"/>
<dbReference type="Gene3D" id="3.80.10.10">
    <property type="entry name" value="Ribonuclease Inhibitor"/>
    <property type="match status" value="1"/>
</dbReference>
<evidence type="ECO:0000256" key="13">
    <source>
        <dbReference type="ARBA" id="ARBA00040950"/>
    </source>
</evidence>
<dbReference type="EMBL" id="JARQZJ010000044">
    <property type="protein sequence ID" value="KAK9877925.1"/>
    <property type="molecule type" value="Genomic_DNA"/>
</dbReference>
<keyword evidence="3" id="KW-0963">Cytoplasm</keyword>
<keyword evidence="10" id="KW-0966">Cell projection</keyword>
<keyword evidence="8" id="KW-0969">Cilium</keyword>
<evidence type="ECO:0000256" key="1">
    <source>
        <dbReference type="ARBA" id="ARBA00003843"/>
    </source>
</evidence>
<organism evidence="14 15">
    <name type="scientific">Henosepilachna vigintioctopunctata</name>
    <dbReference type="NCBI Taxonomy" id="420089"/>
    <lineage>
        <taxon>Eukaryota</taxon>
        <taxon>Metazoa</taxon>
        <taxon>Ecdysozoa</taxon>
        <taxon>Arthropoda</taxon>
        <taxon>Hexapoda</taxon>
        <taxon>Insecta</taxon>
        <taxon>Pterygota</taxon>
        <taxon>Neoptera</taxon>
        <taxon>Endopterygota</taxon>
        <taxon>Coleoptera</taxon>
        <taxon>Polyphaga</taxon>
        <taxon>Cucujiformia</taxon>
        <taxon>Coccinelloidea</taxon>
        <taxon>Coccinellidae</taxon>
        <taxon>Epilachninae</taxon>
        <taxon>Epilachnini</taxon>
        <taxon>Henosepilachna</taxon>
    </lineage>
</organism>
<reference evidence="14 15" key="1">
    <citation type="submission" date="2023-03" db="EMBL/GenBank/DDBJ databases">
        <title>Genome insight into feeding habits of ladybird beetles.</title>
        <authorList>
            <person name="Li H.-S."/>
            <person name="Huang Y.-H."/>
            <person name="Pang H."/>
        </authorList>
    </citation>
    <scope>NUCLEOTIDE SEQUENCE [LARGE SCALE GENOMIC DNA]</scope>
    <source>
        <strain evidence="14">SYSU_2023b</strain>
        <tissue evidence="14">Whole body</tissue>
    </source>
</reference>
<evidence type="ECO:0000256" key="9">
    <source>
        <dbReference type="ARBA" id="ARBA00023212"/>
    </source>
</evidence>
<dbReference type="InterPro" id="IPR032675">
    <property type="entry name" value="LRR_dom_sf"/>
</dbReference>
<proteinExistence type="inferred from homology"/>
<dbReference type="Pfam" id="PF14580">
    <property type="entry name" value="LRR_9"/>
    <property type="match status" value="1"/>
</dbReference>
<comment type="caution">
    <text evidence="14">The sequence shown here is derived from an EMBL/GenBank/DDBJ whole genome shotgun (WGS) entry which is preliminary data.</text>
</comment>
<evidence type="ECO:0000313" key="15">
    <source>
        <dbReference type="Proteomes" id="UP001431783"/>
    </source>
</evidence>
<evidence type="ECO:0000256" key="12">
    <source>
        <dbReference type="ARBA" id="ARBA00038378"/>
    </source>
</evidence>
<evidence type="ECO:0000256" key="7">
    <source>
        <dbReference type="ARBA" id="ARBA00023054"/>
    </source>
</evidence>
<evidence type="ECO:0000256" key="10">
    <source>
        <dbReference type="ARBA" id="ARBA00023273"/>
    </source>
</evidence>
<keyword evidence="6" id="KW-0282">Flagellum</keyword>
<dbReference type="PANTHER" id="PTHR45973">
    <property type="entry name" value="PROTEIN PHOSPHATASE 1 REGULATORY SUBUNIT SDS22-RELATED"/>
    <property type="match status" value="1"/>
</dbReference>
<evidence type="ECO:0000256" key="8">
    <source>
        <dbReference type="ARBA" id="ARBA00023069"/>
    </source>
</evidence>
<dbReference type="Proteomes" id="UP001431783">
    <property type="component" value="Unassembled WGS sequence"/>
</dbReference>
<evidence type="ECO:0000256" key="4">
    <source>
        <dbReference type="ARBA" id="ARBA00022614"/>
    </source>
</evidence>
<keyword evidence="7" id="KW-0175">Coiled coil</keyword>
<protein>
    <recommendedName>
        <fullName evidence="11">Dynein axonemal assembly factor 1 homolog</fullName>
    </recommendedName>
    <alternativeName>
        <fullName evidence="13">Dynein regulatory complex subunit 3</fullName>
    </alternativeName>
</protein>
<dbReference type="InterPro" id="IPR001611">
    <property type="entry name" value="Leu-rich_rpt"/>
</dbReference>
<dbReference type="PROSITE" id="PS51450">
    <property type="entry name" value="LRR"/>
    <property type="match status" value="3"/>
</dbReference>
<evidence type="ECO:0000256" key="6">
    <source>
        <dbReference type="ARBA" id="ARBA00022846"/>
    </source>
</evidence>
<keyword evidence="15" id="KW-1185">Reference proteome</keyword>
<comment type="similarity">
    <text evidence="12">Belongs to the DRC3 family.</text>
</comment>
<evidence type="ECO:0000256" key="5">
    <source>
        <dbReference type="ARBA" id="ARBA00022737"/>
    </source>
</evidence>